<accession>A0A7V2AYZ8</accession>
<gene>
    <name evidence="1" type="ORF">ENO59_01730</name>
</gene>
<dbReference type="EMBL" id="DSGB01000002">
    <property type="protein sequence ID" value="HER95232.1"/>
    <property type="molecule type" value="Genomic_DNA"/>
</dbReference>
<evidence type="ECO:0000313" key="1">
    <source>
        <dbReference type="EMBL" id="HER95232.1"/>
    </source>
</evidence>
<protein>
    <recommendedName>
        <fullName evidence="2">Lipoprotein</fullName>
    </recommendedName>
</protein>
<comment type="caution">
    <text evidence="1">The sequence shown here is derived from an EMBL/GenBank/DDBJ whole genome shotgun (WGS) entry which is preliminary data.</text>
</comment>
<evidence type="ECO:0008006" key="2">
    <source>
        <dbReference type="Google" id="ProtNLM"/>
    </source>
</evidence>
<sequence length="175" mass="19120">MHQYMQRWVFLLIFAGMGCQGGCAVPTPFKGERVQTGSFRVVLQGTISDTLVGKALFRKNAQGEPIGLDLLDASAPTRGLSLEIRRHGADTLEAVRRLVPGPAAHPWVIAYLDWPPYTFLSESGQLIFEAVAPDQLKGKFRLQMGTIDRTTGEYLELEAIGTFVAVPDTEFAPGA</sequence>
<organism evidence="1">
    <name type="scientific">Rhodothermus marinus</name>
    <name type="common">Rhodothermus obamensis</name>
    <dbReference type="NCBI Taxonomy" id="29549"/>
    <lineage>
        <taxon>Bacteria</taxon>
        <taxon>Pseudomonadati</taxon>
        <taxon>Rhodothermota</taxon>
        <taxon>Rhodothermia</taxon>
        <taxon>Rhodothermales</taxon>
        <taxon>Rhodothermaceae</taxon>
        <taxon>Rhodothermus</taxon>
    </lineage>
</organism>
<reference evidence="1" key="1">
    <citation type="journal article" date="2020" name="mSystems">
        <title>Genome- and Community-Level Interaction Insights into Carbon Utilization and Element Cycling Functions of Hydrothermarchaeota in Hydrothermal Sediment.</title>
        <authorList>
            <person name="Zhou Z."/>
            <person name="Liu Y."/>
            <person name="Xu W."/>
            <person name="Pan J."/>
            <person name="Luo Z.H."/>
            <person name="Li M."/>
        </authorList>
    </citation>
    <scope>NUCLEOTIDE SEQUENCE [LARGE SCALE GENOMIC DNA]</scope>
    <source>
        <strain evidence="1">SpSt-143</strain>
    </source>
</reference>
<name>A0A7V2AYZ8_RHOMR</name>
<dbReference type="PROSITE" id="PS51257">
    <property type="entry name" value="PROKAR_LIPOPROTEIN"/>
    <property type="match status" value="1"/>
</dbReference>
<proteinExistence type="predicted"/>
<dbReference type="AlphaFoldDB" id="A0A7V2AYZ8"/>